<dbReference type="GO" id="GO:0009055">
    <property type="term" value="F:electron transfer activity"/>
    <property type="evidence" value="ECO:0007669"/>
    <property type="project" value="UniProtKB-UniRule"/>
</dbReference>
<protein>
    <submittedName>
        <fullName evidence="13">Cytochrome D ubiquinol oxidase subunit I</fullName>
    </submittedName>
</protein>
<evidence type="ECO:0000256" key="5">
    <source>
        <dbReference type="ARBA" id="ARBA00022617"/>
    </source>
</evidence>
<dbReference type="PIRSF" id="PIRSF006446">
    <property type="entry name" value="Cyt_quinol_oxidase_1"/>
    <property type="match status" value="1"/>
</dbReference>
<keyword evidence="3 12" id="KW-0813">Transport</keyword>
<comment type="subcellular location">
    <subcellularLocation>
        <location evidence="1">Cell membrane</location>
        <topology evidence="1">Multi-pass membrane protein</topology>
    </subcellularLocation>
</comment>
<dbReference type="EMBL" id="JOTM01000009">
    <property type="protein sequence ID" value="KEK24128.1"/>
    <property type="molecule type" value="Genomic_DNA"/>
</dbReference>
<dbReference type="eggNOG" id="COG1271">
    <property type="taxonomic scope" value="Bacteria"/>
</dbReference>
<feature type="transmembrane region" description="Helical" evidence="12">
    <location>
        <begin position="217"/>
        <end position="239"/>
    </location>
</feature>
<evidence type="ECO:0000256" key="4">
    <source>
        <dbReference type="ARBA" id="ARBA00022475"/>
    </source>
</evidence>
<feature type="transmembrane region" description="Helical" evidence="12">
    <location>
        <begin position="20"/>
        <end position="41"/>
    </location>
</feature>
<evidence type="ECO:0000256" key="3">
    <source>
        <dbReference type="ARBA" id="ARBA00022448"/>
    </source>
</evidence>
<comment type="caution">
    <text evidence="13">The sequence shown here is derived from an EMBL/GenBank/DDBJ whole genome shotgun (WGS) entry which is preliminary data.</text>
</comment>
<dbReference type="GO" id="GO:0005886">
    <property type="term" value="C:plasma membrane"/>
    <property type="evidence" value="ECO:0007669"/>
    <property type="project" value="UniProtKB-SubCell"/>
</dbReference>
<evidence type="ECO:0000313" key="14">
    <source>
        <dbReference type="Proteomes" id="UP000027778"/>
    </source>
</evidence>
<evidence type="ECO:0000256" key="12">
    <source>
        <dbReference type="PIRNR" id="PIRNR006446"/>
    </source>
</evidence>
<feature type="transmembrane region" description="Helical" evidence="12">
    <location>
        <begin position="413"/>
        <end position="436"/>
    </location>
</feature>
<keyword evidence="9 12" id="KW-1133">Transmembrane helix</keyword>
<keyword evidence="8 12" id="KW-0249">Electron transport</keyword>
<feature type="transmembrane region" description="Helical" evidence="12">
    <location>
        <begin position="329"/>
        <end position="350"/>
    </location>
</feature>
<feature type="transmembrane region" description="Helical" evidence="12">
    <location>
        <begin position="127"/>
        <end position="150"/>
    </location>
</feature>
<dbReference type="PANTHER" id="PTHR30365:SF15">
    <property type="entry name" value="CYTOCHROME BD UBIQUINOL OXIDASE SUBUNIT 1"/>
    <property type="match status" value="1"/>
</dbReference>
<dbReference type="GO" id="GO:0016682">
    <property type="term" value="F:oxidoreductase activity, acting on diphenols and related substances as donors, oxygen as acceptor"/>
    <property type="evidence" value="ECO:0007669"/>
    <property type="project" value="TreeGrafter"/>
</dbReference>
<evidence type="ECO:0000256" key="8">
    <source>
        <dbReference type="ARBA" id="ARBA00022982"/>
    </source>
</evidence>
<dbReference type="GO" id="GO:0070069">
    <property type="term" value="C:cytochrome complex"/>
    <property type="evidence" value="ECO:0007669"/>
    <property type="project" value="UniProtKB-UniRule"/>
</dbReference>
<keyword evidence="5 12" id="KW-0349">Heme</keyword>
<keyword evidence="7 12" id="KW-0479">Metal-binding</keyword>
<dbReference type="Pfam" id="PF01654">
    <property type="entry name" value="Cyt_bd_oxida_I"/>
    <property type="match status" value="1"/>
</dbReference>
<accession>A0A073KP30</accession>
<dbReference type="GO" id="GO:0019646">
    <property type="term" value="P:aerobic electron transport chain"/>
    <property type="evidence" value="ECO:0007669"/>
    <property type="project" value="InterPro"/>
</dbReference>
<dbReference type="OrthoDB" id="9807042at2"/>
<organism evidence="13 14">
    <name type="scientific">Bacillus gaemokensis</name>
    <dbReference type="NCBI Taxonomy" id="574375"/>
    <lineage>
        <taxon>Bacteria</taxon>
        <taxon>Bacillati</taxon>
        <taxon>Bacillota</taxon>
        <taxon>Bacilli</taxon>
        <taxon>Bacillales</taxon>
        <taxon>Bacillaceae</taxon>
        <taxon>Bacillus</taxon>
        <taxon>Bacillus cereus group</taxon>
    </lineage>
</organism>
<feature type="transmembrane region" description="Helical" evidence="12">
    <location>
        <begin position="91"/>
        <end position="115"/>
    </location>
</feature>
<comment type="similarity">
    <text evidence="2 12">Belongs to the cytochrome ubiquinol oxidase subunit 1 family.</text>
</comment>
<evidence type="ECO:0000256" key="1">
    <source>
        <dbReference type="ARBA" id="ARBA00004651"/>
    </source>
</evidence>
<dbReference type="PANTHER" id="PTHR30365">
    <property type="entry name" value="CYTOCHROME D UBIQUINOL OXIDASE"/>
    <property type="match status" value="1"/>
</dbReference>
<dbReference type="STRING" id="574375.AZF08_11610"/>
<evidence type="ECO:0000256" key="11">
    <source>
        <dbReference type="ARBA" id="ARBA00023136"/>
    </source>
</evidence>
<feature type="transmembrane region" description="Helical" evidence="12">
    <location>
        <begin position="53"/>
        <end position="71"/>
    </location>
</feature>
<evidence type="ECO:0000313" key="13">
    <source>
        <dbReference type="EMBL" id="KEK24128.1"/>
    </source>
</evidence>
<keyword evidence="4 12" id="KW-1003">Cell membrane</keyword>
<evidence type="ECO:0000256" key="9">
    <source>
        <dbReference type="ARBA" id="ARBA00022989"/>
    </source>
</evidence>
<evidence type="ECO:0000256" key="2">
    <source>
        <dbReference type="ARBA" id="ARBA00009819"/>
    </source>
</evidence>
<evidence type="ECO:0000256" key="10">
    <source>
        <dbReference type="ARBA" id="ARBA00023004"/>
    </source>
</evidence>
<keyword evidence="10 12" id="KW-0408">Iron</keyword>
<dbReference type="Proteomes" id="UP000027778">
    <property type="component" value="Unassembled WGS sequence"/>
</dbReference>
<dbReference type="GO" id="GO:0046872">
    <property type="term" value="F:metal ion binding"/>
    <property type="evidence" value="ECO:0007669"/>
    <property type="project" value="UniProtKB-UniRule"/>
</dbReference>
<reference evidence="13 14" key="1">
    <citation type="submission" date="2014-06" db="EMBL/GenBank/DDBJ databases">
        <title>Draft genome sequence of Bacillus gaemokensis JCM 15801 (MCCC 1A00707).</title>
        <authorList>
            <person name="Lai Q."/>
            <person name="Liu Y."/>
            <person name="Shao Z."/>
        </authorList>
    </citation>
    <scope>NUCLEOTIDE SEQUENCE [LARGE SCALE GENOMIC DNA]</scope>
    <source>
        <strain evidence="13 14">JCM 15801</strain>
    </source>
</reference>
<dbReference type="RefSeq" id="WP_033674758.1">
    <property type="nucleotide sequence ID" value="NZ_JOTM01000009.1"/>
</dbReference>
<dbReference type="GO" id="GO:0020037">
    <property type="term" value="F:heme binding"/>
    <property type="evidence" value="ECO:0007669"/>
    <property type="project" value="TreeGrafter"/>
</dbReference>
<proteinExistence type="inferred from homology"/>
<dbReference type="AlphaFoldDB" id="A0A073KP30"/>
<keyword evidence="6 12" id="KW-0812">Transmembrane</keyword>
<name>A0A073KP30_9BACI</name>
<keyword evidence="11 12" id="KW-0472">Membrane</keyword>
<gene>
    <name evidence="13" type="ORF">BAGA_29180</name>
</gene>
<evidence type="ECO:0000256" key="6">
    <source>
        <dbReference type="ARBA" id="ARBA00022692"/>
    </source>
</evidence>
<keyword evidence="14" id="KW-1185">Reference proteome</keyword>
<feature type="transmembrane region" description="Helical" evidence="12">
    <location>
        <begin position="185"/>
        <end position="205"/>
    </location>
</feature>
<dbReference type="InterPro" id="IPR002585">
    <property type="entry name" value="Cyt-d_ubiquinol_oxidase_su_1"/>
</dbReference>
<evidence type="ECO:0000256" key="7">
    <source>
        <dbReference type="ARBA" id="ARBA00022723"/>
    </source>
</evidence>
<sequence length="466" mass="53127">METLELARIQFASTTIFHYFFVPLSIGLVFIIALMQTMYVVKGQEIYKKMTKFWAHIFLVNFAVGVVTGILQEFQFGMNWSTYSRFVGDVFGPSLAIEGLLAFFMESTFLGLWVFGWDKLPKRIHLLSIWLVSLGTILSAFWILTASAFMHAPVGYEMADGRAQMNDFWAIIQNPQLWVQFPHTITAAMATGAFFIAGVSAWKITKRQETEMFKKSFRISIIVGTIATALVLFFGHAQAQHLIKSQPMKMAAAEALWNTSEDPAPFTAVAKINPETKSNSFEIQIPYMLSLLSYDKFSGQVEGMNQLQKQYEEKYGPGDYIPPVRTMFWSFRAMVISGTFMLLLGAYGWFLSRKDRLTEKPWYLKLMVYAISLPFIGNTVGWIMTEMGRQPWVVFGVMKTEDAVSPNVTAGEVLFSLISFTTMYLILGGICIYLFVRLIREHANKKSKKDYQSHDPFDKEEEYVVS</sequence>
<feature type="transmembrane region" description="Helical" evidence="12">
    <location>
        <begin position="362"/>
        <end position="384"/>
    </location>
</feature>